<organism evidence="1 2">
    <name type="scientific">Acropora cervicornis</name>
    <name type="common">Staghorn coral</name>
    <dbReference type="NCBI Taxonomy" id="6130"/>
    <lineage>
        <taxon>Eukaryota</taxon>
        <taxon>Metazoa</taxon>
        <taxon>Cnidaria</taxon>
        <taxon>Anthozoa</taxon>
        <taxon>Hexacorallia</taxon>
        <taxon>Scleractinia</taxon>
        <taxon>Astrocoeniina</taxon>
        <taxon>Acroporidae</taxon>
        <taxon>Acropora</taxon>
    </lineage>
</organism>
<sequence length="118" mass="13227">MVDRCAYVKMLVKSRADSTAKTYLVEIRRFFAWCKQNSVADSYPSYSTVLFTNQHKSYSVLVMVYVLESVKGTKGNRIVKKEPISTKLITKIMDKFATEGASLKDLRIAALCALGFAA</sequence>
<gene>
    <name evidence="1" type="ORF">P5673_018690</name>
</gene>
<evidence type="ECO:0000313" key="1">
    <source>
        <dbReference type="EMBL" id="KAK2559051.1"/>
    </source>
</evidence>
<dbReference type="AlphaFoldDB" id="A0AAD9V2R8"/>
<name>A0AAD9V2R8_ACRCE</name>
<protein>
    <submittedName>
        <fullName evidence="1">Uncharacterized protein</fullName>
    </submittedName>
</protein>
<keyword evidence="2" id="KW-1185">Reference proteome</keyword>
<comment type="caution">
    <text evidence="1">The sequence shown here is derived from an EMBL/GenBank/DDBJ whole genome shotgun (WGS) entry which is preliminary data.</text>
</comment>
<proteinExistence type="predicted"/>
<dbReference type="EMBL" id="JARQWQ010000042">
    <property type="protein sequence ID" value="KAK2559051.1"/>
    <property type="molecule type" value="Genomic_DNA"/>
</dbReference>
<evidence type="ECO:0000313" key="2">
    <source>
        <dbReference type="Proteomes" id="UP001249851"/>
    </source>
</evidence>
<accession>A0AAD9V2R8</accession>
<reference evidence="1" key="2">
    <citation type="journal article" date="2023" name="Science">
        <title>Genomic signatures of disease resistance in endangered staghorn corals.</title>
        <authorList>
            <person name="Vollmer S.V."/>
            <person name="Selwyn J.D."/>
            <person name="Despard B.A."/>
            <person name="Roesel C.L."/>
        </authorList>
    </citation>
    <scope>NUCLEOTIDE SEQUENCE</scope>
    <source>
        <strain evidence="1">K2</strain>
    </source>
</reference>
<dbReference type="SUPFAM" id="SSF47823">
    <property type="entry name" value="lambda integrase-like, N-terminal domain"/>
    <property type="match status" value="1"/>
</dbReference>
<reference evidence="1" key="1">
    <citation type="journal article" date="2023" name="G3 (Bethesda)">
        <title>Whole genome assembly and annotation of the endangered Caribbean coral Acropora cervicornis.</title>
        <authorList>
            <person name="Selwyn J.D."/>
            <person name="Vollmer S.V."/>
        </authorList>
    </citation>
    <scope>NUCLEOTIDE SEQUENCE</scope>
    <source>
        <strain evidence="1">K2</strain>
    </source>
</reference>
<dbReference type="Proteomes" id="UP001249851">
    <property type="component" value="Unassembled WGS sequence"/>
</dbReference>